<evidence type="ECO:0000313" key="2">
    <source>
        <dbReference type="Proteomes" id="UP000221168"/>
    </source>
</evidence>
<dbReference type="EMBL" id="PDVP01000006">
    <property type="protein sequence ID" value="PHP66735.1"/>
    <property type="molecule type" value="Genomic_DNA"/>
</dbReference>
<gene>
    <name evidence="1" type="ORF">CSC94_11515</name>
</gene>
<evidence type="ECO:0000313" key="1">
    <source>
        <dbReference type="EMBL" id="PHP66735.1"/>
    </source>
</evidence>
<organism evidence="1 2">
    <name type="scientific">Zhengella mangrovi</name>
    <dbReference type="NCBI Taxonomy" id="1982044"/>
    <lineage>
        <taxon>Bacteria</taxon>
        <taxon>Pseudomonadati</taxon>
        <taxon>Pseudomonadota</taxon>
        <taxon>Alphaproteobacteria</taxon>
        <taxon>Hyphomicrobiales</taxon>
        <taxon>Notoacmeibacteraceae</taxon>
        <taxon>Zhengella</taxon>
    </lineage>
</organism>
<protein>
    <submittedName>
        <fullName evidence="1">Uncharacterized protein</fullName>
    </submittedName>
</protein>
<proteinExistence type="predicted"/>
<dbReference type="Proteomes" id="UP000221168">
    <property type="component" value="Unassembled WGS sequence"/>
</dbReference>
<keyword evidence="2" id="KW-1185">Reference proteome</keyword>
<sequence>MIGHLICLKRNPLFAASNPEFSLFCGASFRAHLSWARGNDEAPRKALSSFLRICHVIPTRRTASFEIKGYNCIWGKRAKAFPKLFDTGIHGETGCVID</sequence>
<accession>A0A2G1QMH9</accession>
<comment type="caution">
    <text evidence="1">The sequence shown here is derived from an EMBL/GenBank/DDBJ whole genome shotgun (WGS) entry which is preliminary data.</text>
</comment>
<name>A0A2G1QMH9_9HYPH</name>
<dbReference type="AlphaFoldDB" id="A0A2G1QMH9"/>
<reference evidence="1 2" key="1">
    <citation type="submission" date="2017-10" db="EMBL/GenBank/DDBJ databases">
        <title>Sedimentibacterium mangrovi gen. nov., sp. nov., a novel member of family Phyllobacteriacea isolated from mangrove sediment.</title>
        <authorList>
            <person name="Liao H."/>
            <person name="Tian Y."/>
        </authorList>
    </citation>
    <scope>NUCLEOTIDE SEQUENCE [LARGE SCALE GENOMIC DNA]</scope>
    <source>
        <strain evidence="1 2">X9-2-2</strain>
    </source>
</reference>